<keyword evidence="2" id="KW-0472">Membrane</keyword>
<dbReference type="Pfam" id="PF03372">
    <property type="entry name" value="Exo_endo_phos"/>
    <property type="match status" value="1"/>
</dbReference>
<evidence type="ECO:0000313" key="4">
    <source>
        <dbReference type="EMBL" id="SIR81145.1"/>
    </source>
</evidence>
<evidence type="ECO:0000256" key="2">
    <source>
        <dbReference type="SAM" id="Phobius"/>
    </source>
</evidence>
<keyword evidence="2" id="KW-1133">Transmembrane helix</keyword>
<name>A0A1N7DZN0_9ACTN</name>
<feature type="compositionally biased region" description="Basic and acidic residues" evidence="1">
    <location>
        <begin position="1"/>
        <end position="12"/>
    </location>
</feature>
<feature type="transmembrane region" description="Helical" evidence="2">
    <location>
        <begin position="66"/>
        <end position="84"/>
    </location>
</feature>
<feature type="compositionally biased region" description="Low complexity" evidence="1">
    <location>
        <begin position="35"/>
        <end position="58"/>
    </location>
</feature>
<reference evidence="4 5" key="1">
    <citation type="submission" date="2017-01" db="EMBL/GenBank/DDBJ databases">
        <authorList>
            <person name="Mah S.A."/>
            <person name="Swanson W.J."/>
            <person name="Moy G.W."/>
            <person name="Vacquier V.D."/>
        </authorList>
    </citation>
    <scope>NUCLEOTIDE SEQUENCE [LARGE SCALE GENOMIC DNA]</scope>
    <source>
        <strain evidence="4 5">DSM 45758</strain>
    </source>
</reference>
<protein>
    <submittedName>
        <fullName evidence="4">Vancomycin resistance protein VanJ</fullName>
    </submittedName>
</protein>
<keyword evidence="5" id="KW-1185">Reference proteome</keyword>
<dbReference type="GO" id="GO:0003824">
    <property type="term" value="F:catalytic activity"/>
    <property type="evidence" value="ECO:0007669"/>
    <property type="project" value="InterPro"/>
</dbReference>
<sequence>MGDLGKVGRDRVSPPPNSRSAYGPNSHPDDGSGGPPAAAVSASRASGSSRGRGCGSSPRRGRRGRLLVGAAVLLAAVLAGHRAIPNVRGLGSLVDSVTPLLGVGVPLLALAALLRRSRLALVAVLLPATVWAALYAGAWLRPTPAQVAAPLRTASQNLRAGNPDPAATVRALASSGADLIALQEVTEDDRVDAVLAHDYPHRATISTVSLHSRHPIRERVGVDTGLGWTRALRAVVAAPGGDLTVYVVHLGSARAGDTTTRDQTLDALADRLRTDPARRLIVLGDLNTASTDRMFLPLARLLHDAQADAGRGFGFTWPAAVPLTRPDHVLYRGLTATSAGVLRTPDSDHRAVTASFRW</sequence>
<evidence type="ECO:0000259" key="3">
    <source>
        <dbReference type="Pfam" id="PF03372"/>
    </source>
</evidence>
<feature type="transmembrane region" description="Helical" evidence="2">
    <location>
        <begin position="96"/>
        <end position="114"/>
    </location>
</feature>
<organism evidence="4 5">
    <name type="scientific">Micromonospora avicenniae</name>
    <dbReference type="NCBI Taxonomy" id="1198245"/>
    <lineage>
        <taxon>Bacteria</taxon>
        <taxon>Bacillati</taxon>
        <taxon>Actinomycetota</taxon>
        <taxon>Actinomycetes</taxon>
        <taxon>Micromonosporales</taxon>
        <taxon>Micromonosporaceae</taxon>
        <taxon>Micromonospora</taxon>
    </lineage>
</organism>
<dbReference type="InterPro" id="IPR005135">
    <property type="entry name" value="Endo/exonuclease/phosphatase"/>
</dbReference>
<feature type="domain" description="Endonuclease/exonuclease/phosphatase" evidence="3">
    <location>
        <begin position="155"/>
        <end position="349"/>
    </location>
</feature>
<dbReference type="OrthoDB" id="4316587at2"/>
<keyword evidence="2" id="KW-0812">Transmembrane</keyword>
<dbReference type="SUPFAM" id="SSF56219">
    <property type="entry name" value="DNase I-like"/>
    <property type="match status" value="1"/>
</dbReference>
<dbReference type="Gene3D" id="3.60.10.10">
    <property type="entry name" value="Endonuclease/exonuclease/phosphatase"/>
    <property type="match status" value="1"/>
</dbReference>
<dbReference type="InterPro" id="IPR036691">
    <property type="entry name" value="Endo/exonu/phosph_ase_sf"/>
</dbReference>
<feature type="transmembrane region" description="Helical" evidence="2">
    <location>
        <begin position="121"/>
        <end position="140"/>
    </location>
</feature>
<dbReference type="AlphaFoldDB" id="A0A1N7DZN0"/>
<gene>
    <name evidence="4" type="ORF">SAMN05444858_11978</name>
</gene>
<evidence type="ECO:0000313" key="5">
    <source>
        <dbReference type="Proteomes" id="UP000186004"/>
    </source>
</evidence>
<evidence type="ECO:0000256" key="1">
    <source>
        <dbReference type="SAM" id="MobiDB-lite"/>
    </source>
</evidence>
<accession>A0A1N7DZN0</accession>
<feature type="region of interest" description="Disordered" evidence="1">
    <location>
        <begin position="1"/>
        <end position="61"/>
    </location>
</feature>
<proteinExistence type="predicted"/>
<dbReference type="EMBL" id="FTNF01000019">
    <property type="protein sequence ID" value="SIR81145.1"/>
    <property type="molecule type" value="Genomic_DNA"/>
</dbReference>
<dbReference type="Proteomes" id="UP000186004">
    <property type="component" value="Unassembled WGS sequence"/>
</dbReference>